<accession>A0A1W1UKM0</accession>
<evidence type="ECO:0000313" key="3">
    <source>
        <dbReference type="EMBL" id="SMB81668.1"/>
    </source>
</evidence>
<protein>
    <recommendedName>
        <fullName evidence="2">DUF2489 domain-containing protein</fullName>
    </recommendedName>
</protein>
<dbReference type="EMBL" id="FWWV01000007">
    <property type="protein sequence ID" value="SMB81668.1"/>
    <property type="molecule type" value="Genomic_DNA"/>
</dbReference>
<dbReference type="AlphaFoldDB" id="A0A1W1UKM0"/>
<gene>
    <name evidence="3" type="ORF">SAMN05660772_01906</name>
</gene>
<proteinExistence type="predicted"/>
<organism evidence="3 4">
    <name type="scientific">Pasteurella testudinis DSM 23072</name>
    <dbReference type="NCBI Taxonomy" id="1122938"/>
    <lineage>
        <taxon>Bacteria</taxon>
        <taxon>Pseudomonadati</taxon>
        <taxon>Pseudomonadota</taxon>
        <taxon>Gammaproteobacteria</taxon>
        <taxon>Pasteurellales</taxon>
        <taxon>Pasteurellaceae</taxon>
        <taxon>Pasteurella</taxon>
    </lineage>
</organism>
<dbReference type="Pfam" id="PF10675">
    <property type="entry name" value="DUF2489"/>
    <property type="match status" value="1"/>
</dbReference>
<keyword evidence="1" id="KW-1133">Transmembrane helix</keyword>
<name>A0A1W1UKM0_9PAST</name>
<feature type="transmembrane region" description="Helical" evidence="1">
    <location>
        <begin position="6"/>
        <end position="27"/>
    </location>
</feature>
<dbReference type="RefSeq" id="WP_084256282.1">
    <property type="nucleotide sequence ID" value="NZ_FWWV01000007.1"/>
</dbReference>
<dbReference type="STRING" id="1122938.SAMN05660772_01906"/>
<sequence length="154" mass="17642">MNWSFILLLAAIAIVVGLASYAAWLLLALRKQKQKIAAARQKCKNFTFDSVQIIAKAMLNGDCNLSEGVIRLNALLPGLKPQALDKYHAMQQLYQVVMEMPTHEARRALPKNQRMRLDLTRESSEVELEQKIKLELRQLLSDIEIDNRKQDVRN</sequence>
<keyword evidence="1" id="KW-0472">Membrane</keyword>
<dbReference type="InterPro" id="IPR019617">
    <property type="entry name" value="DUF2489"/>
</dbReference>
<evidence type="ECO:0000256" key="1">
    <source>
        <dbReference type="SAM" id="Phobius"/>
    </source>
</evidence>
<keyword evidence="1" id="KW-0812">Transmembrane</keyword>
<evidence type="ECO:0000259" key="2">
    <source>
        <dbReference type="Pfam" id="PF10675"/>
    </source>
</evidence>
<feature type="domain" description="DUF2489" evidence="2">
    <location>
        <begin position="15"/>
        <end position="139"/>
    </location>
</feature>
<reference evidence="4" key="1">
    <citation type="submission" date="2017-04" db="EMBL/GenBank/DDBJ databases">
        <authorList>
            <person name="Varghese N."/>
            <person name="Submissions S."/>
        </authorList>
    </citation>
    <scope>NUCLEOTIDE SEQUENCE [LARGE SCALE GENOMIC DNA]</scope>
    <source>
        <strain evidence="4">DSM 23072</strain>
    </source>
</reference>
<dbReference type="Proteomes" id="UP000192408">
    <property type="component" value="Unassembled WGS sequence"/>
</dbReference>
<keyword evidence="4" id="KW-1185">Reference proteome</keyword>
<evidence type="ECO:0000313" key="4">
    <source>
        <dbReference type="Proteomes" id="UP000192408"/>
    </source>
</evidence>